<feature type="transmembrane region" description="Helical" evidence="1">
    <location>
        <begin position="263"/>
        <end position="283"/>
    </location>
</feature>
<dbReference type="InterPro" id="IPR021280">
    <property type="entry name" value="TMEM260-like"/>
</dbReference>
<evidence type="ECO:0000256" key="1">
    <source>
        <dbReference type="SAM" id="Phobius"/>
    </source>
</evidence>
<proteinExistence type="predicted"/>
<comment type="caution">
    <text evidence="2">The sequence shown here is derived from an EMBL/GenBank/DDBJ whole genome shotgun (WGS) entry which is preliminary data.</text>
</comment>
<feature type="transmembrane region" description="Helical" evidence="1">
    <location>
        <begin position="158"/>
        <end position="179"/>
    </location>
</feature>
<organism evidence="2">
    <name type="scientific">bioreactor metagenome</name>
    <dbReference type="NCBI Taxonomy" id="1076179"/>
    <lineage>
        <taxon>unclassified sequences</taxon>
        <taxon>metagenomes</taxon>
        <taxon>ecological metagenomes</taxon>
    </lineage>
</organism>
<feature type="transmembrane region" description="Helical" evidence="1">
    <location>
        <begin position="121"/>
        <end position="151"/>
    </location>
</feature>
<accession>A0A644SIX6</accession>
<feature type="transmembrane region" description="Helical" evidence="1">
    <location>
        <begin position="209"/>
        <end position="231"/>
    </location>
</feature>
<keyword evidence="1" id="KW-1133">Transmembrane helix</keyword>
<dbReference type="EMBL" id="VSSQ01000001">
    <property type="protein sequence ID" value="MPL54648.1"/>
    <property type="molecule type" value="Genomic_DNA"/>
</dbReference>
<reference evidence="2" key="1">
    <citation type="submission" date="2019-08" db="EMBL/GenBank/DDBJ databases">
        <authorList>
            <person name="Kucharzyk K."/>
            <person name="Murdoch R.W."/>
            <person name="Higgins S."/>
            <person name="Loffler F."/>
        </authorList>
    </citation>
    <scope>NUCLEOTIDE SEQUENCE</scope>
</reference>
<dbReference type="Pfam" id="PF11028">
    <property type="entry name" value="TMEM260-like"/>
    <property type="match status" value="1"/>
</dbReference>
<sequence length="383" mass="45391">MGFITDIEKGEFIISTSVYAHFLFSNSLILIKKIFPFFDSIEIGRWFTIFFGVSSVSILYKIIYTITKNNWSSFFGSIIFGLSFTFWRNTEIVEIYTFNIFFIALFILYSVKYFQEKKDKFLLLSSFILGISLWNHIQNILLIPGFLFLLYHSKNWNLIVKSISIFTILFLSLFIIPFFKEESFLIVFKAVSNHNINFKNFPKDILKSIFYLIFNFWHFTIFGIFGIFLLLKKHLELTLFLLINAIPVYGFATLFSVSDNYVFFLPANFIFAIFISFSLYSLFPKKIFKLFSFSILFIPLFYIMSYHFSMEIEKGYEFNEQKKYKGGLKYYMLPWLNNNVGILETTIKNSETPEPLDWMKKSAKEYINLRIENGENLNDLENK</sequence>
<protein>
    <recommendedName>
        <fullName evidence="3">Glycosyltransferase RgtA/B/C/D-like domain-containing protein</fullName>
    </recommendedName>
</protein>
<name>A0A644SIX6_9ZZZZ</name>
<keyword evidence="1" id="KW-0472">Membrane</keyword>
<evidence type="ECO:0000313" key="2">
    <source>
        <dbReference type="EMBL" id="MPL54648.1"/>
    </source>
</evidence>
<dbReference type="AlphaFoldDB" id="A0A644SIX6"/>
<feature type="transmembrane region" description="Helical" evidence="1">
    <location>
        <begin position="70"/>
        <end position="88"/>
    </location>
</feature>
<keyword evidence="1" id="KW-0812">Transmembrane</keyword>
<feature type="transmembrane region" description="Helical" evidence="1">
    <location>
        <begin position="43"/>
        <end position="64"/>
    </location>
</feature>
<gene>
    <name evidence="2" type="ORF">SDC9_00114</name>
</gene>
<feature type="transmembrane region" description="Helical" evidence="1">
    <location>
        <begin position="95"/>
        <end position="115"/>
    </location>
</feature>
<feature type="transmembrane region" description="Helical" evidence="1">
    <location>
        <begin position="12"/>
        <end position="31"/>
    </location>
</feature>
<evidence type="ECO:0008006" key="3">
    <source>
        <dbReference type="Google" id="ProtNLM"/>
    </source>
</evidence>
<feature type="transmembrane region" description="Helical" evidence="1">
    <location>
        <begin position="290"/>
        <end position="308"/>
    </location>
</feature>